<accession>A0ABW4R5E4</accession>
<dbReference type="Gene3D" id="3.10.450.160">
    <property type="entry name" value="inner membrane protein cigr"/>
    <property type="match status" value="1"/>
</dbReference>
<dbReference type="EMBL" id="JBHUEN010000019">
    <property type="protein sequence ID" value="MFD1881439.1"/>
    <property type="molecule type" value="Genomic_DNA"/>
</dbReference>
<evidence type="ECO:0000256" key="2">
    <source>
        <dbReference type="SAM" id="SignalP"/>
    </source>
</evidence>
<comment type="caution">
    <text evidence="3">The sequence shown here is derived from an EMBL/GenBank/DDBJ whole genome shotgun (WGS) entry which is preliminary data.</text>
</comment>
<keyword evidence="2" id="KW-0732">Signal</keyword>
<evidence type="ECO:0000313" key="3">
    <source>
        <dbReference type="EMBL" id="MFD1881439.1"/>
    </source>
</evidence>
<evidence type="ECO:0000256" key="1">
    <source>
        <dbReference type="SAM" id="MobiDB-lite"/>
    </source>
</evidence>
<organism evidence="3 4">
    <name type="scientific">Paracoccus pacificus</name>
    <dbReference type="NCBI Taxonomy" id="1463598"/>
    <lineage>
        <taxon>Bacteria</taxon>
        <taxon>Pseudomonadati</taxon>
        <taxon>Pseudomonadota</taxon>
        <taxon>Alphaproteobacteria</taxon>
        <taxon>Rhodobacterales</taxon>
        <taxon>Paracoccaceae</taxon>
        <taxon>Paracoccus</taxon>
    </lineage>
</organism>
<proteinExistence type="predicted"/>
<evidence type="ECO:0008006" key="5">
    <source>
        <dbReference type="Google" id="ProtNLM"/>
    </source>
</evidence>
<reference evidence="4" key="1">
    <citation type="journal article" date="2019" name="Int. J. Syst. Evol. Microbiol.">
        <title>The Global Catalogue of Microorganisms (GCM) 10K type strain sequencing project: providing services to taxonomists for standard genome sequencing and annotation.</title>
        <authorList>
            <consortium name="The Broad Institute Genomics Platform"/>
            <consortium name="The Broad Institute Genome Sequencing Center for Infectious Disease"/>
            <person name="Wu L."/>
            <person name="Ma J."/>
        </authorList>
    </citation>
    <scope>NUCLEOTIDE SEQUENCE [LARGE SCALE GENOMIC DNA]</scope>
    <source>
        <strain evidence="4">CCUG 56029</strain>
    </source>
</reference>
<sequence>MSVYNKLAALLIGASLVVTAPAALAKDNKGNGKGNSHAAYVLKGNQGKHQKQAAQKKKAKKQAAQQQERRKILLQQQRQQAAKKQVRRAVTARALATSEGPIVFRDGRVVVRDRVEPPRIVRRTSPLAELEALRQRELTRQWQQVQRDNPQYYREQLLGANRFFTVDRDRYLRDGREYVWSRDRDWSEYYRTQPQYVYAQSVNCPPGLAKKSPACVPPGQAKKGVADIQVGRIYDRDTIHYITEPGRYGLGAPPSGSRYAVIGNRLVRVDSQTDQVLSIIRLVENILD</sequence>
<evidence type="ECO:0000313" key="4">
    <source>
        <dbReference type="Proteomes" id="UP001597213"/>
    </source>
</evidence>
<name>A0ABW4R5E4_9RHOB</name>
<feature type="chain" id="PRO_5046165538" description="Nickel/cobalt transporter regulator" evidence="2">
    <location>
        <begin position="26"/>
        <end position="288"/>
    </location>
</feature>
<protein>
    <recommendedName>
        <fullName evidence="5">Nickel/cobalt transporter regulator</fullName>
    </recommendedName>
</protein>
<dbReference type="Proteomes" id="UP001597213">
    <property type="component" value="Unassembled WGS sequence"/>
</dbReference>
<gene>
    <name evidence="3" type="ORF">ACFSCT_06885</name>
</gene>
<feature type="signal peptide" evidence="2">
    <location>
        <begin position="1"/>
        <end position="25"/>
    </location>
</feature>
<feature type="region of interest" description="Disordered" evidence="1">
    <location>
        <begin position="44"/>
        <end position="78"/>
    </location>
</feature>
<keyword evidence="4" id="KW-1185">Reference proteome</keyword>
<dbReference type="RefSeq" id="WP_379141300.1">
    <property type="nucleotide sequence ID" value="NZ_JBHUEN010000019.1"/>
</dbReference>
<feature type="compositionally biased region" description="Basic residues" evidence="1">
    <location>
        <begin position="46"/>
        <end position="61"/>
    </location>
</feature>